<comment type="caution">
    <text evidence="3">The sequence shown here is derived from an EMBL/GenBank/DDBJ whole genome shotgun (WGS) entry which is preliminary data.</text>
</comment>
<dbReference type="OrthoDB" id="1633470at2"/>
<dbReference type="Gene3D" id="3.40.630.40">
    <property type="entry name" value="Zn-dependent exopeptidases"/>
    <property type="match status" value="1"/>
</dbReference>
<evidence type="ECO:0000313" key="3">
    <source>
        <dbReference type="EMBL" id="TJY43473.1"/>
    </source>
</evidence>
<keyword evidence="2" id="KW-0472">Membrane</keyword>
<accession>A0A4U0FEV0</accession>
<evidence type="ECO:0000313" key="4">
    <source>
        <dbReference type="Proteomes" id="UP000309673"/>
    </source>
</evidence>
<dbReference type="Proteomes" id="UP000309673">
    <property type="component" value="Unassembled WGS sequence"/>
</dbReference>
<keyword evidence="2" id="KW-0812">Transmembrane</keyword>
<keyword evidence="4" id="KW-1185">Reference proteome</keyword>
<dbReference type="InterPro" id="IPR010897">
    <property type="entry name" value="Spore_II_P"/>
</dbReference>
<feature type="transmembrane region" description="Helical" evidence="2">
    <location>
        <begin position="26"/>
        <end position="47"/>
    </location>
</feature>
<keyword evidence="2" id="KW-1133">Transmembrane helix</keyword>
<name>A0A4U0FEV0_9BACL</name>
<sequence length="415" mass="45277">MKRIVVSVHWPQLRSRWRKVLVTGRAYVVLSFCSMAVFVLLGLAGMLQNAASASPVQSMKGFASSVSGSFFRSLLGMELPHMQSDPKVSPLQADRVAGFLLRFLTELNPNDPKSLLAREMPGMSADKSVLLRQGSGGADEAPVDHSPWEDDVTAPADSNSPVPGTPAAPEDRRYSEQGEPAEPGTGSDSPVEPVRTTGEKKVVFIYHSHNRESYFPELKPGAKDASSGSVNVTLVGKRLASRLEAKGIGASHSSRDYPVTVTGFNYNLSYKYSLQTLSQAVAANRSLKFFFDIHRDSQRRSKTTATINGVDYAQVYFIIGHRNPSWKENEAFASKIHDILEKQYPGLSRGIWAKANGNGEYNQSISPDSVLIEIGGVDNTLKECYRTADVLADVIADLYWQSQDAVKADAQTSAS</sequence>
<protein>
    <submittedName>
        <fullName evidence="3">Stage II sporulation protein P</fullName>
    </submittedName>
</protein>
<feature type="region of interest" description="Disordered" evidence="1">
    <location>
        <begin position="133"/>
        <end position="195"/>
    </location>
</feature>
<organism evidence="3 4">
    <name type="scientific">Cohnella pontilimi</name>
    <dbReference type="NCBI Taxonomy" id="2564100"/>
    <lineage>
        <taxon>Bacteria</taxon>
        <taxon>Bacillati</taxon>
        <taxon>Bacillota</taxon>
        <taxon>Bacilli</taxon>
        <taxon>Bacillales</taxon>
        <taxon>Paenibacillaceae</taxon>
        <taxon>Cohnella</taxon>
    </lineage>
</organism>
<dbReference type="Pfam" id="PF07454">
    <property type="entry name" value="SpoIIP"/>
    <property type="match status" value="1"/>
</dbReference>
<evidence type="ECO:0000256" key="1">
    <source>
        <dbReference type="SAM" id="MobiDB-lite"/>
    </source>
</evidence>
<reference evidence="3 4" key="1">
    <citation type="submission" date="2019-04" db="EMBL/GenBank/DDBJ databases">
        <title>Cohnella sp. nov., isolated from soil.</title>
        <authorList>
            <person name="Kim W."/>
        </authorList>
    </citation>
    <scope>NUCLEOTIDE SEQUENCE [LARGE SCALE GENOMIC DNA]</scope>
    <source>
        <strain evidence="3 4">CAU 1483</strain>
    </source>
</reference>
<dbReference type="AlphaFoldDB" id="A0A4U0FEV0"/>
<proteinExistence type="predicted"/>
<dbReference type="NCBIfam" id="TIGR02867">
    <property type="entry name" value="spore_II_P"/>
    <property type="match status" value="1"/>
</dbReference>
<dbReference type="EMBL" id="SUPK01000002">
    <property type="protein sequence ID" value="TJY43473.1"/>
    <property type="molecule type" value="Genomic_DNA"/>
</dbReference>
<gene>
    <name evidence="3" type="ORF">E5161_06220</name>
</gene>
<evidence type="ECO:0000256" key="2">
    <source>
        <dbReference type="SAM" id="Phobius"/>
    </source>
</evidence>
<dbReference type="RefSeq" id="WP_136776835.1">
    <property type="nucleotide sequence ID" value="NZ_SUPK01000002.1"/>
</dbReference>
<dbReference type="SUPFAM" id="SSF53187">
    <property type="entry name" value="Zn-dependent exopeptidases"/>
    <property type="match status" value="1"/>
</dbReference>